<dbReference type="AlphaFoldDB" id="A0AAV0XV84"/>
<feature type="region of interest" description="Disordered" evidence="1">
    <location>
        <begin position="1"/>
        <end position="54"/>
    </location>
</feature>
<dbReference type="EMBL" id="CARXXK010000782">
    <property type="protein sequence ID" value="CAI6371141.1"/>
    <property type="molecule type" value="Genomic_DNA"/>
</dbReference>
<evidence type="ECO:0000256" key="1">
    <source>
        <dbReference type="SAM" id="MobiDB-lite"/>
    </source>
</evidence>
<name>A0AAV0XV84_9HEMI</name>
<evidence type="ECO:0000313" key="3">
    <source>
        <dbReference type="Proteomes" id="UP001160148"/>
    </source>
</evidence>
<comment type="caution">
    <text evidence="2">The sequence shown here is derived from an EMBL/GenBank/DDBJ whole genome shotgun (WGS) entry which is preliminary data.</text>
</comment>
<reference evidence="2 3" key="1">
    <citation type="submission" date="2023-01" db="EMBL/GenBank/DDBJ databases">
        <authorList>
            <person name="Whitehead M."/>
        </authorList>
    </citation>
    <scope>NUCLEOTIDE SEQUENCE [LARGE SCALE GENOMIC DNA]</scope>
</reference>
<organism evidence="2 3">
    <name type="scientific">Macrosiphum euphorbiae</name>
    <name type="common">potato aphid</name>
    <dbReference type="NCBI Taxonomy" id="13131"/>
    <lineage>
        <taxon>Eukaryota</taxon>
        <taxon>Metazoa</taxon>
        <taxon>Ecdysozoa</taxon>
        <taxon>Arthropoda</taxon>
        <taxon>Hexapoda</taxon>
        <taxon>Insecta</taxon>
        <taxon>Pterygota</taxon>
        <taxon>Neoptera</taxon>
        <taxon>Paraneoptera</taxon>
        <taxon>Hemiptera</taxon>
        <taxon>Sternorrhyncha</taxon>
        <taxon>Aphidomorpha</taxon>
        <taxon>Aphidoidea</taxon>
        <taxon>Aphididae</taxon>
        <taxon>Macrosiphini</taxon>
        <taxon>Macrosiphum</taxon>
    </lineage>
</organism>
<keyword evidence="3" id="KW-1185">Reference proteome</keyword>
<proteinExistence type="predicted"/>
<gene>
    <name evidence="2" type="ORF">MEUPH1_LOCUS25179</name>
</gene>
<protein>
    <submittedName>
        <fullName evidence="2">Uncharacterized protein</fullName>
    </submittedName>
</protein>
<feature type="compositionally biased region" description="Basic and acidic residues" evidence="1">
    <location>
        <begin position="24"/>
        <end position="52"/>
    </location>
</feature>
<dbReference type="Proteomes" id="UP001160148">
    <property type="component" value="Unassembled WGS sequence"/>
</dbReference>
<accession>A0AAV0XV84</accession>
<sequence length="85" mass="9456">MAVTESVGQKRATGSTVHALRLTADAEHWPPGAKRPDDAQRTPQTDGRKNTERALSNVTSTCVFRRLEDVENLLEHSISRPPYTE</sequence>
<evidence type="ECO:0000313" key="2">
    <source>
        <dbReference type="EMBL" id="CAI6371141.1"/>
    </source>
</evidence>